<dbReference type="GO" id="GO:0005525">
    <property type="term" value="F:GTP binding"/>
    <property type="evidence" value="ECO:0007669"/>
    <property type="project" value="UniProtKB-KW"/>
</dbReference>
<dbReference type="SUPFAM" id="SSF54980">
    <property type="entry name" value="EF-G C-terminal domain-like"/>
    <property type="match status" value="2"/>
</dbReference>
<proteinExistence type="predicted"/>
<dbReference type="Gene3D" id="2.40.30.10">
    <property type="entry name" value="Translation factors"/>
    <property type="match status" value="1"/>
</dbReference>
<dbReference type="Pfam" id="PF00009">
    <property type="entry name" value="GTP_EFTU"/>
    <property type="match status" value="1"/>
</dbReference>
<dbReference type="PRINTS" id="PR00315">
    <property type="entry name" value="ELONGATNFCT"/>
</dbReference>
<dbReference type="SMART" id="SM00838">
    <property type="entry name" value="EFG_C"/>
    <property type="match status" value="1"/>
</dbReference>
<dbReference type="InterPro" id="IPR009000">
    <property type="entry name" value="Transl_B-barrel_sf"/>
</dbReference>
<dbReference type="Gene3D" id="3.30.70.240">
    <property type="match status" value="1"/>
</dbReference>
<gene>
    <name evidence="5" type="ORF">TM35_000242270</name>
</gene>
<dbReference type="InterPro" id="IPR000640">
    <property type="entry name" value="EFG_V-like"/>
</dbReference>
<organism evidence="5 6">
    <name type="scientific">Trypanosoma theileri</name>
    <dbReference type="NCBI Taxonomy" id="67003"/>
    <lineage>
        <taxon>Eukaryota</taxon>
        <taxon>Discoba</taxon>
        <taxon>Euglenozoa</taxon>
        <taxon>Kinetoplastea</taxon>
        <taxon>Metakinetoplastina</taxon>
        <taxon>Trypanosomatida</taxon>
        <taxon>Trypanosomatidae</taxon>
        <taxon>Trypanosoma</taxon>
    </lineage>
</organism>
<dbReference type="Pfam" id="PF00679">
    <property type="entry name" value="EFG_C"/>
    <property type="match status" value="1"/>
</dbReference>
<evidence type="ECO:0000256" key="3">
    <source>
        <dbReference type="ARBA" id="ARBA00023134"/>
    </source>
</evidence>
<dbReference type="GO" id="GO:0003924">
    <property type="term" value="F:GTPase activity"/>
    <property type="evidence" value="ECO:0007669"/>
    <property type="project" value="InterPro"/>
</dbReference>
<dbReference type="SUPFAM" id="SSF52540">
    <property type="entry name" value="P-loop containing nucleoside triphosphate hydrolases"/>
    <property type="match status" value="1"/>
</dbReference>
<dbReference type="GO" id="GO:0005739">
    <property type="term" value="C:mitochondrion"/>
    <property type="evidence" value="ECO:0007669"/>
    <property type="project" value="TreeGrafter"/>
</dbReference>
<dbReference type="InterPro" id="IPR004161">
    <property type="entry name" value="EFTu-like_2"/>
</dbReference>
<dbReference type="PROSITE" id="PS51722">
    <property type="entry name" value="G_TR_2"/>
    <property type="match status" value="1"/>
</dbReference>
<dbReference type="InterPro" id="IPR027417">
    <property type="entry name" value="P-loop_NTPase"/>
</dbReference>
<dbReference type="InterPro" id="IPR041095">
    <property type="entry name" value="EFG_II"/>
</dbReference>
<evidence type="ECO:0000313" key="5">
    <source>
        <dbReference type="EMBL" id="ORC87077.1"/>
    </source>
</evidence>
<dbReference type="GO" id="GO:0032790">
    <property type="term" value="P:ribosome disassembly"/>
    <property type="evidence" value="ECO:0007669"/>
    <property type="project" value="TreeGrafter"/>
</dbReference>
<protein>
    <submittedName>
        <fullName evidence="5">Putative elongation factor G2-like protein</fullName>
    </submittedName>
</protein>
<dbReference type="GO" id="GO:0003746">
    <property type="term" value="F:translation elongation factor activity"/>
    <property type="evidence" value="ECO:0007669"/>
    <property type="project" value="UniProtKB-KW"/>
</dbReference>
<dbReference type="PANTHER" id="PTHR43261">
    <property type="entry name" value="TRANSLATION ELONGATION FACTOR G-RELATED"/>
    <property type="match status" value="1"/>
</dbReference>
<dbReference type="GO" id="GO:0032543">
    <property type="term" value="P:mitochondrial translation"/>
    <property type="evidence" value="ECO:0007669"/>
    <property type="project" value="TreeGrafter"/>
</dbReference>
<keyword evidence="6" id="KW-1185">Reference proteome</keyword>
<dbReference type="SUPFAM" id="SSF50447">
    <property type="entry name" value="Translation proteins"/>
    <property type="match status" value="1"/>
</dbReference>
<dbReference type="InterPro" id="IPR000795">
    <property type="entry name" value="T_Tr_GTP-bd_dom"/>
</dbReference>
<keyword evidence="2" id="KW-0648">Protein biosynthesis</keyword>
<dbReference type="PANTHER" id="PTHR43261:SF1">
    <property type="entry name" value="RIBOSOME-RELEASING FACTOR 2, MITOCHONDRIAL"/>
    <property type="match status" value="1"/>
</dbReference>
<accession>A0A1X0NQW1</accession>
<dbReference type="NCBIfam" id="TIGR00231">
    <property type="entry name" value="small_GTP"/>
    <property type="match status" value="1"/>
</dbReference>
<dbReference type="RefSeq" id="XP_028881143.1">
    <property type="nucleotide sequence ID" value="XM_029027639.1"/>
</dbReference>
<dbReference type="OrthoDB" id="198619at2759"/>
<dbReference type="InterPro" id="IPR005225">
    <property type="entry name" value="Small_GTP-bd"/>
</dbReference>
<evidence type="ECO:0000256" key="2">
    <source>
        <dbReference type="ARBA" id="ARBA00022917"/>
    </source>
</evidence>
<dbReference type="AlphaFoldDB" id="A0A1X0NQW1"/>
<evidence type="ECO:0000313" key="6">
    <source>
        <dbReference type="Proteomes" id="UP000192257"/>
    </source>
</evidence>
<dbReference type="FunFam" id="3.40.50.300:FF:002716">
    <property type="entry name" value="Elongation factor G2-like protein"/>
    <property type="match status" value="1"/>
</dbReference>
<dbReference type="VEuPathDB" id="TriTrypDB:TM35_000242270"/>
<keyword evidence="5" id="KW-0251">Elongation factor</keyword>
<comment type="caution">
    <text evidence="5">The sequence shown here is derived from an EMBL/GenBank/DDBJ whole genome shotgun (WGS) entry which is preliminary data.</text>
</comment>
<dbReference type="STRING" id="67003.A0A1X0NQW1"/>
<dbReference type="Gene3D" id="3.30.70.870">
    <property type="entry name" value="Elongation Factor G (Translational Gtpase), domain 3"/>
    <property type="match status" value="1"/>
</dbReference>
<feature type="domain" description="Tr-type G" evidence="4">
    <location>
        <begin position="66"/>
        <end position="363"/>
    </location>
</feature>
<reference evidence="5 6" key="1">
    <citation type="submission" date="2017-03" db="EMBL/GenBank/DDBJ databases">
        <title>An alternative strategy for trypanosome survival in the mammalian bloodstream revealed through genome and transcriptome analysis of the ubiquitous bovine parasite Trypanosoma (Megatrypanum) theileri.</title>
        <authorList>
            <person name="Kelly S."/>
            <person name="Ivens A."/>
            <person name="Mott A."/>
            <person name="O'Neill E."/>
            <person name="Emms D."/>
            <person name="Macleod O."/>
            <person name="Voorheis P."/>
            <person name="Matthews J."/>
            <person name="Matthews K."/>
            <person name="Carrington M."/>
        </authorList>
    </citation>
    <scope>NUCLEOTIDE SEQUENCE [LARGE SCALE GENOMIC DNA]</scope>
    <source>
        <strain evidence="5">Edinburgh</strain>
    </source>
</reference>
<keyword evidence="1" id="KW-0547">Nucleotide-binding</keyword>
<dbReference type="Pfam" id="PF03144">
    <property type="entry name" value="GTP_EFTU_D2"/>
    <property type="match status" value="1"/>
</dbReference>
<dbReference type="EMBL" id="NBCO01000024">
    <property type="protein sequence ID" value="ORC87077.1"/>
    <property type="molecule type" value="Genomic_DNA"/>
</dbReference>
<dbReference type="Gene3D" id="3.40.50.300">
    <property type="entry name" value="P-loop containing nucleotide triphosphate hydrolases"/>
    <property type="match status" value="1"/>
</dbReference>
<keyword evidence="3" id="KW-0342">GTP-binding</keyword>
<dbReference type="InterPro" id="IPR035647">
    <property type="entry name" value="EFG_III/V"/>
</dbReference>
<name>A0A1X0NQW1_9TRYP</name>
<dbReference type="CDD" id="cd01514">
    <property type="entry name" value="Elongation_Factor_C"/>
    <property type="match status" value="1"/>
</dbReference>
<dbReference type="Pfam" id="PF14492">
    <property type="entry name" value="EFG_III"/>
    <property type="match status" value="1"/>
</dbReference>
<dbReference type="Proteomes" id="UP000192257">
    <property type="component" value="Unassembled WGS sequence"/>
</dbReference>
<evidence type="ECO:0000259" key="4">
    <source>
        <dbReference type="PROSITE" id="PS51722"/>
    </source>
</evidence>
<sequence length="833" mass="93125">MLRQYVALHWQRKVPLWHCTTRVIVRQLTCSSSLYSSHTTATTTTKTKTTMNSFDGKGEALEASIARMRNIGVVAHIDAGKTTTTERMLFYAGVVKRIGDVDSGTTTTDFMKEEMDRGITIQSAAVSLHWRGHAIHLIDTPGHVDFTVEVERAMRVVDGVVALFDASAGVQAQSHTVLRQSRKFGTPVIGFLNKMDKYNANFQKSVESIRTKLEVEPLLLQLPLTAEDGGFEGVVDVVEMRTCRFNGKHGAEMEVRDLRLTNCEPDHIIKAALNARHTLFSTLTKLDDTLSDAVIAALDEADGDEEKAESLISCDVLRAAIRRQTLRQDVERPLMPVLCGASRRDQGVQPLLDAITYYLPSPVDRPLTGYTREKEIVPLPSASAIHHVPLLALAFKVTHATGPKGKRQPLVFFRIYSGKLTPKMTLVNNTNNRHETIEKLYVMHANHQVEVPQLVAGEIGAAFMQHTKTGATLFHSPKHVQFNTKDASKEVFTLEGIDAPPPVISFSIEAATKQQIPFLENALEELSFEDPSLCVHKNDFGQMVISGMGELHLEIVMSRLEHEYQLKCRLLRAIIEYREVIKESVELSQKVGTYNELPYIECSLLLRPLLEADDSCTPSQKCCFIVDPDFASQFLSNATSSLSSSQHQHGDRRRRTEDYHRNAKEELRLLTEVFSSAVADCSHLGPLAGLPLHGVQVILTGLRKLSSTQLTERPLAQAARSLVLELLRSVPKSHLAALEPMMEVEVHLTEPTYIGPLVSSLNERKAVTVDIQEDGRSVKAIVPMRNIVRYTMELRKTVKGHANLYTRLHHYRVIEDKAVFSRIMKNLGIYEDN</sequence>
<evidence type="ECO:0000256" key="1">
    <source>
        <dbReference type="ARBA" id="ARBA00022741"/>
    </source>
</evidence>
<dbReference type="GeneID" id="39987419"/>
<dbReference type="CDD" id="cd01886">
    <property type="entry name" value="EF-G"/>
    <property type="match status" value="1"/>
</dbReference>